<feature type="non-terminal residue" evidence="1">
    <location>
        <position position="1"/>
    </location>
</feature>
<organism evidence="1 2">
    <name type="scientific">Rotaria socialis</name>
    <dbReference type="NCBI Taxonomy" id="392032"/>
    <lineage>
        <taxon>Eukaryota</taxon>
        <taxon>Metazoa</taxon>
        <taxon>Spiralia</taxon>
        <taxon>Gnathifera</taxon>
        <taxon>Rotifera</taxon>
        <taxon>Eurotatoria</taxon>
        <taxon>Bdelloidea</taxon>
        <taxon>Philodinida</taxon>
        <taxon>Philodinidae</taxon>
        <taxon>Rotaria</taxon>
    </lineage>
</organism>
<sequence>MMLQVRSCCLIKKFNQLLSFSPALKNQHTQKKIAALLPDKTHHQPIIRKQIFEPTAETGFYRRRRTLTDDKSVNVSK</sequence>
<gene>
    <name evidence="1" type="ORF">UJA718_LOCUS34846</name>
</gene>
<keyword evidence="2" id="KW-1185">Reference proteome</keyword>
<dbReference type="EMBL" id="CAJOBP010031941">
    <property type="protein sequence ID" value="CAF4672885.1"/>
    <property type="molecule type" value="Genomic_DNA"/>
</dbReference>
<dbReference type="AlphaFoldDB" id="A0A821GRS8"/>
<dbReference type="Proteomes" id="UP000663873">
    <property type="component" value="Unassembled WGS sequence"/>
</dbReference>
<comment type="caution">
    <text evidence="1">The sequence shown here is derived from an EMBL/GenBank/DDBJ whole genome shotgun (WGS) entry which is preliminary data.</text>
</comment>
<proteinExistence type="predicted"/>
<evidence type="ECO:0000313" key="1">
    <source>
        <dbReference type="EMBL" id="CAF4672885.1"/>
    </source>
</evidence>
<name>A0A821GRS8_9BILA</name>
<accession>A0A821GRS8</accession>
<reference evidence="1" key="1">
    <citation type="submission" date="2021-02" db="EMBL/GenBank/DDBJ databases">
        <authorList>
            <person name="Nowell W R."/>
        </authorList>
    </citation>
    <scope>NUCLEOTIDE SEQUENCE</scope>
</reference>
<evidence type="ECO:0000313" key="2">
    <source>
        <dbReference type="Proteomes" id="UP000663873"/>
    </source>
</evidence>
<protein>
    <submittedName>
        <fullName evidence="1">Uncharacterized protein</fullName>
    </submittedName>
</protein>